<dbReference type="Proteomes" id="UP000440367">
    <property type="component" value="Unassembled WGS sequence"/>
</dbReference>
<evidence type="ECO:0000313" key="7">
    <source>
        <dbReference type="EMBL" id="KAE9214836.1"/>
    </source>
</evidence>
<evidence type="ECO:0008006" key="16">
    <source>
        <dbReference type="Google" id="ProtNLM"/>
    </source>
</evidence>
<dbReference type="Proteomes" id="UP000440732">
    <property type="component" value="Unassembled WGS sequence"/>
</dbReference>
<evidence type="ECO:0000313" key="8">
    <source>
        <dbReference type="EMBL" id="KAE9283904.1"/>
    </source>
</evidence>
<dbReference type="EMBL" id="QXGB01002075">
    <property type="protein sequence ID" value="KAE9181854.1"/>
    <property type="molecule type" value="Genomic_DNA"/>
</dbReference>
<accession>A0A6A3RJ12</accession>
<evidence type="ECO:0000313" key="2">
    <source>
        <dbReference type="EMBL" id="KAE8926329.1"/>
    </source>
</evidence>
<comment type="caution">
    <text evidence="5">The sequence shown here is derived from an EMBL/GenBank/DDBJ whole genome shotgun (WGS) entry which is preliminary data.</text>
</comment>
<dbReference type="AlphaFoldDB" id="A0A6A3RJ12"/>
<evidence type="ECO:0000313" key="4">
    <source>
        <dbReference type="EMBL" id="KAE9079193.1"/>
    </source>
</evidence>
<dbReference type="Proteomes" id="UP000437068">
    <property type="component" value="Unassembled WGS sequence"/>
</dbReference>
<dbReference type="Proteomes" id="UP000433483">
    <property type="component" value="Unassembled WGS sequence"/>
</dbReference>
<organism evidence="5 13">
    <name type="scientific">Phytophthora fragariae</name>
    <dbReference type="NCBI Taxonomy" id="53985"/>
    <lineage>
        <taxon>Eukaryota</taxon>
        <taxon>Sar</taxon>
        <taxon>Stramenopiles</taxon>
        <taxon>Oomycota</taxon>
        <taxon>Peronosporomycetes</taxon>
        <taxon>Peronosporales</taxon>
        <taxon>Peronosporaceae</taxon>
        <taxon>Phytophthora</taxon>
    </lineage>
</organism>
<evidence type="ECO:0000313" key="12">
    <source>
        <dbReference type="Proteomes" id="UP000440367"/>
    </source>
</evidence>
<dbReference type="EMBL" id="QXGE01002206">
    <property type="protein sequence ID" value="KAE9283904.1"/>
    <property type="molecule type" value="Genomic_DNA"/>
</dbReference>
<dbReference type="EMBL" id="QXGD01001097">
    <property type="protein sequence ID" value="KAE9214836.1"/>
    <property type="molecule type" value="Genomic_DNA"/>
</dbReference>
<evidence type="ECO:0000313" key="11">
    <source>
        <dbReference type="Proteomes" id="UP000437068"/>
    </source>
</evidence>
<keyword evidence="10" id="KW-1185">Reference proteome</keyword>
<feature type="region of interest" description="Disordered" evidence="1">
    <location>
        <begin position="1"/>
        <end position="22"/>
    </location>
</feature>
<evidence type="ECO:0000313" key="9">
    <source>
        <dbReference type="Proteomes" id="UP000429523"/>
    </source>
</evidence>
<evidence type="ECO:0000313" key="6">
    <source>
        <dbReference type="EMBL" id="KAE9181854.1"/>
    </source>
</evidence>
<protein>
    <recommendedName>
        <fullName evidence="16">Capsid protein</fullName>
    </recommendedName>
</protein>
<dbReference type="Proteomes" id="UP000460718">
    <property type="component" value="Unassembled WGS sequence"/>
</dbReference>
<reference evidence="9 10" key="1">
    <citation type="submission" date="2018-08" db="EMBL/GenBank/DDBJ databases">
        <title>Genomic investigation of the strawberry pathogen Phytophthora fragariae indicates pathogenicity is determined by transcriptional variation in three key races.</title>
        <authorList>
            <person name="Adams T.M."/>
            <person name="Armitage A.D."/>
            <person name="Sobczyk M.K."/>
            <person name="Bates H.J."/>
            <person name="Dunwell J.M."/>
            <person name="Nellist C.F."/>
            <person name="Harrison R.J."/>
        </authorList>
    </citation>
    <scope>NUCLEOTIDE SEQUENCE [LARGE SCALE GENOMIC DNA]</scope>
    <source>
        <strain evidence="8 11">A4</strain>
        <strain evidence="7 12">BC-1</strain>
        <strain evidence="6 10">NOV-27</strain>
        <strain evidence="5 13">NOV-5</strain>
        <strain evidence="4 14">NOV-71</strain>
        <strain evidence="2 9">NOV-9</strain>
        <strain evidence="3 15">SCRP245</strain>
    </source>
</reference>
<name>A0A6A3RJ12_9STRA</name>
<evidence type="ECO:0000313" key="10">
    <source>
        <dbReference type="Proteomes" id="UP000433483"/>
    </source>
</evidence>
<dbReference type="Proteomes" id="UP000429523">
    <property type="component" value="Unassembled WGS sequence"/>
</dbReference>
<dbReference type="Proteomes" id="UP000441208">
    <property type="component" value="Unassembled WGS sequence"/>
</dbReference>
<gene>
    <name evidence="8" type="ORF">PF001_g22639</name>
    <name evidence="7" type="ORF">PF002_g17548</name>
    <name evidence="6" type="ORF">PF005_g22720</name>
    <name evidence="5" type="ORF">PF006_g24093</name>
    <name evidence="4" type="ORF">PF007_g23551</name>
    <name evidence="2" type="ORF">PF009_g23477</name>
    <name evidence="3" type="ORF">PF011_g21727</name>
</gene>
<evidence type="ECO:0000256" key="1">
    <source>
        <dbReference type="SAM" id="MobiDB-lite"/>
    </source>
</evidence>
<sequence>MMSNKRARIETTAAEEGAEQVGQGLQVTKPTSFPHLYNNNYTVQLTYADNYRHDIAQNGSAINQVFRTNNIFDVDYTGGGHQPMARDLWASMYDYYTVLACMYKINIYNASGQDPVTFTAAGTSGQVIGAVNVTTIPTTDVTDITNNTGFVYPAAEVKNTRTYWLIPGQNLTLKGTLTPGDFMVDAKDSDADTTWTANGSNPAAPRFLGYIASAGNYSALTGVNETPYTHLMIQVILQYTVQFTQINPTLRQTNS</sequence>
<evidence type="ECO:0000313" key="15">
    <source>
        <dbReference type="Proteomes" id="UP000460718"/>
    </source>
</evidence>
<evidence type="ECO:0000313" key="13">
    <source>
        <dbReference type="Proteomes" id="UP000440732"/>
    </source>
</evidence>
<evidence type="ECO:0000313" key="3">
    <source>
        <dbReference type="EMBL" id="KAE8982167.1"/>
    </source>
</evidence>
<proteinExistence type="predicted"/>
<evidence type="ECO:0000313" key="14">
    <source>
        <dbReference type="Proteomes" id="UP000441208"/>
    </source>
</evidence>
<dbReference type="EMBL" id="QXFZ01002237">
    <property type="protein sequence ID" value="KAE9079193.1"/>
    <property type="molecule type" value="Genomic_DNA"/>
</dbReference>
<dbReference type="EMBL" id="QXFW01002091">
    <property type="protein sequence ID" value="KAE8982167.1"/>
    <property type="molecule type" value="Genomic_DNA"/>
</dbReference>
<dbReference type="EMBL" id="QXGF01002061">
    <property type="protein sequence ID" value="KAE8926329.1"/>
    <property type="molecule type" value="Genomic_DNA"/>
</dbReference>
<dbReference type="EMBL" id="QXGA01002588">
    <property type="protein sequence ID" value="KAE9095007.1"/>
    <property type="molecule type" value="Genomic_DNA"/>
</dbReference>
<evidence type="ECO:0000313" key="5">
    <source>
        <dbReference type="EMBL" id="KAE9095007.1"/>
    </source>
</evidence>